<dbReference type="InterPro" id="IPR014284">
    <property type="entry name" value="RNA_pol_sigma-70_dom"/>
</dbReference>
<dbReference type="InterPro" id="IPR007627">
    <property type="entry name" value="RNA_pol_sigma70_r2"/>
</dbReference>
<dbReference type="InterPro" id="IPR039425">
    <property type="entry name" value="RNA_pol_sigma-70-like"/>
</dbReference>
<keyword evidence="4" id="KW-0804">Transcription</keyword>
<feature type="domain" description="RNA polymerase sigma factor 70 region 4 type 2" evidence="6">
    <location>
        <begin position="116"/>
        <end position="168"/>
    </location>
</feature>
<evidence type="ECO:0000259" key="5">
    <source>
        <dbReference type="Pfam" id="PF04542"/>
    </source>
</evidence>
<dbReference type="Pfam" id="PF04542">
    <property type="entry name" value="Sigma70_r2"/>
    <property type="match status" value="1"/>
</dbReference>
<feature type="domain" description="RNA polymerase sigma-70 region 2" evidence="5">
    <location>
        <begin position="22"/>
        <end position="84"/>
    </location>
</feature>
<dbReference type="RefSeq" id="WP_166552953.1">
    <property type="nucleotide sequence ID" value="NZ_JASHIF010000030.1"/>
</dbReference>
<evidence type="ECO:0000313" key="7">
    <source>
        <dbReference type="EMBL" id="MDI9862494.1"/>
    </source>
</evidence>
<evidence type="ECO:0000313" key="8">
    <source>
        <dbReference type="Proteomes" id="UP001236507"/>
    </source>
</evidence>
<evidence type="ECO:0000256" key="1">
    <source>
        <dbReference type="ARBA" id="ARBA00010641"/>
    </source>
</evidence>
<evidence type="ECO:0000259" key="6">
    <source>
        <dbReference type="Pfam" id="PF08281"/>
    </source>
</evidence>
<dbReference type="InterPro" id="IPR013325">
    <property type="entry name" value="RNA_pol_sigma_r2"/>
</dbReference>
<dbReference type="InterPro" id="IPR013324">
    <property type="entry name" value="RNA_pol_sigma_r3/r4-like"/>
</dbReference>
<dbReference type="EMBL" id="JASHIF010000030">
    <property type="protein sequence ID" value="MDI9862494.1"/>
    <property type="molecule type" value="Genomic_DNA"/>
</dbReference>
<dbReference type="Proteomes" id="UP001236507">
    <property type="component" value="Unassembled WGS sequence"/>
</dbReference>
<keyword evidence="2" id="KW-0805">Transcription regulation</keyword>
<reference evidence="7 8" key="1">
    <citation type="submission" date="2023-05" db="EMBL/GenBank/DDBJ databases">
        <title>Novel species of genus Flectobacillus isolated from stream in China.</title>
        <authorList>
            <person name="Lu H."/>
        </authorList>
    </citation>
    <scope>NUCLEOTIDE SEQUENCE [LARGE SCALE GENOMIC DNA]</scope>
    <source>
        <strain evidence="7 8">KCTC 42575</strain>
    </source>
</reference>
<dbReference type="NCBIfam" id="TIGR02937">
    <property type="entry name" value="sigma70-ECF"/>
    <property type="match status" value="1"/>
</dbReference>
<dbReference type="InterPro" id="IPR036388">
    <property type="entry name" value="WH-like_DNA-bd_sf"/>
</dbReference>
<dbReference type="Gene3D" id="1.10.10.10">
    <property type="entry name" value="Winged helix-like DNA-binding domain superfamily/Winged helix DNA-binding domain"/>
    <property type="match status" value="1"/>
</dbReference>
<dbReference type="SUPFAM" id="SSF88946">
    <property type="entry name" value="Sigma2 domain of RNA polymerase sigma factors"/>
    <property type="match status" value="1"/>
</dbReference>
<keyword evidence="8" id="KW-1185">Reference proteome</keyword>
<dbReference type="CDD" id="cd06171">
    <property type="entry name" value="Sigma70_r4"/>
    <property type="match status" value="1"/>
</dbReference>
<name>A0ABT6YGE3_9BACT</name>
<organism evidence="7 8">
    <name type="scientific">Flectobacillus roseus</name>
    <dbReference type="NCBI Taxonomy" id="502259"/>
    <lineage>
        <taxon>Bacteria</taxon>
        <taxon>Pseudomonadati</taxon>
        <taxon>Bacteroidota</taxon>
        <taxon>Cytophagia</taxon>
        <taxon>Cytophagales</taxon>
        <taxon>Flectobacillaceae</taxon>
        <taxon>Flectobacillus</taxon>
    </lineage>
</organism>
<dbReference type="Pfam" id="PF08281">
    <property type="entry name" value="Sigma70_r4_2"/>
    <property type="match status" value="1"/>
</dbReference>
<evidence type="ECO:0000256" key="3">
    <source>
        <dbReference type="ARBA" id="ARBA00023082"/>
    </source>
</evidence>
<sequence length="184" mass="21377">MINEQDLVRACQRNDRKAQTAFYNMYKGKLMGVCRRYARSKEEAEDIYQEAFVKIFNNIKSLEKPEAVGAWVRKTVIHTAINYYHANLKFQQNTDYETVVLSNDDYPNILATLSSEDLLALIHQLPDGYRMVFNLYVVDGYNHNEIGQMLGISENTSKSQLSRAKELLRKQLKKLGIVSYERIQ</sequence>
<dbReference type="PANTHER" id="PTHR43133">
    <property type="entry name" value="RNA POLYMERASE ECF-TYPE SIGMA FACTO"/>
    <property type="match status" value="1"/>
</dbReference>
<evidence type="ECO:0000256" key="2">
    <source>
        <dbReference type="ARBA" id="ARBA00023015"/>
    </source>
</evidence>
<dbReference type="Gene3D" id="1.10.1740.10">
    <property type="match status" value="1"/>
</dbReference>
<proteinExistence type="inferred from homology"/>
<accession>A0ABT6YGE3</accession>
<comment type="caution">
    <text evidence="7">The sequence shown here is derived from an EMBL/GenBank/DDBJ whole genome shotgun (WGS) entry which is preliminary data.</text>
</comment>
<evidence type="ECO:0000256" key="4">
    <source>
        <dbReference type="ARBA" id="ARBA00023163"/>
    </source>
</evidence>
<gene>
    <name evidence="7" type="ORF">QM524_24935</name>
</gene>
<dbReference type="PANTHER" id="PTHR43133:SF46">
    <property type="entry name" value="RNA POLYMERASE SIGMA-70 FACTOR ECF SUBFAMILY"/>
    <property type="match status" value="1"/>
</dbReference>
<dbReference type="SUPFAM" id="SSF88659">
    <property type="entry name" value="Sigma3 and sigma4 domains of RNA polymerase sigma factors"/>
    <property type="match status" value="1"/>
</dbReference>
<keyword evidence="3" id="KW-0731">Sigma factor</keyword>
<dbReference type="InterPro" id="IPR013249">
    <property type="entry name" value="RNA_pol_sigma70_r4_t2"/>
</dbReference>
<protein>
    <submittedName>
        <fullName evidence="7">RNA polymerase sigma factor</fullName>
    </submittedName>
</protein>
<comment type="similarity">
    <text evidence="1">Belongs to the sigma-70 factor family. ECF subfamily.</text>
</comment>